<dbReference type="InterPro" id="IPR006326">
    <property type="entry name" value="UDPGT_MGT-like"/>
</dbReference>
<organism evidence="5 6">
    <name type="scientific">Paenibacillus albicereus</name>
    <dbReference type="NCBI Taxonomy" id="2726185"/>
    <lineage>
        <taxon>Bacteria</taxon>
        <taxon>Bacillati</taxon>
        <taxon>Bacillota</taxon>
        <taxon>Bacilli</taxon>
        <taxon>Bacillales</taxon>
        <taxon>Paenibacillaceae</taxon>
        <taxon>Paenibacillus</taxon>
    </lineage>
</organism>
<proteinExistence type="inferred from homology"/>
<evidence type="ECO:0000256" key="3">
    <source>
        <dbReference type="ARBA" id="ARBA00022679"/>
    </source>
</evidence>
<evidence type="ECO:0000256" key="1">
    <source>
        <dbReference type="ARBA" id="ARBA00009995"/>
    </source>
</evidence>
<dbReference type="FunFam" id="3.40.50.2000:FF:000072">
    <property type="entry name" value="Glycosyl transferase"/>
    <property type="match status" value="1"/>
</dbReference>
<evidence type="ECO:0000259" key="4">
    <source>
        <dbReference type="Pfam" id="PF06722"/>
    </source>
</evidence>
<evidence type="ECO:0000256" key="2">
    <source>
        <dbReference type="ARBA" id="ARBA00022676"/>
    </source>
</evidence>
<dbReference type="SUPFAM" id="SSF53756">
    <property type="entry name" value="UDP-Glycosyltransferase/glycogen phosphorylase"/>
    <property type="match status" value="1"/>
</dbReference>
<dbReference type="EMBL" id="CP051428">
    <property type="protein sequence ID" value="QJC53262.1"/>
    <property type="molecule type" value="Genomic_DNA"/>
</dbReference>
<gene>
    <name evidence="5" type="ORF">HGI30_17895</name>
</gene>
<dbReference type="AlphaFoldDB" id="A0A6H2H0T3"/>
<dbReference type="InterPro" id="IPR050271">
    <property type="entry name" value="UDP-glycosyltransferase"/>
</dbReference>
<accession>A0A6H2H0T3</accession>
<dbReference type="PANTHER" id="PTHR48043">
    <property type="entry name" value="EG:EG0003.4 PROTEIN-RELATED"/>
    <property type="match status" value="1"/>
</dbReference>
<dbReference type="KEGG" id="palr:HGI30_17895"/>
<reference evidence="5 6" key="1">
    <citation type="submission" date="2020-04" db="EMBL/GenBank/DDBJ databases">
        <title>Novel Paenibacillus strain UniB2 isolated from commercial digestive syrup.</title>
        <authorList>
            <person name="Thorat V."/>
            <person name="Kirdat K."/>
            <person name="Tiwarekar B."/>
            <person name="Yadav A."/>
        </authorList>
    </citation>
    <scope>NUCLEOTIDE SEQUENCE [LARGE SCALE GENOMIC DNA]</scope>
    <source>
        <strain evidence="5 6">UniB2</strain>
    </source>
</reference>
<dbReference type="InterPro" id="IPR010610">
    <property type="entry name" value="EryCIII-like_C"/>
</dbReference>
<dbReference type="Gene3D" id="3.40.50.2000">
    <property type="entry name" value="Glycogen Phosphorylase B"/>
    <property type="match status" value="2"/>
</dbReference>
<keyword evidence="3 5" id="KW-0808">Transferase</keyword>
<dbReference type="InterPro" id="IPR002213">
    <property type="entry name" value="UDP_glucos_trans"/>
</dbReference>
<dbReference type="RefSeq" id="WP_168908803.1">
    <property type="nucleotide sequence ID" value="NZ_CP051428.1"/>
</dbReference>
<dbReference type="GO" id="GO:0008194">
    <property type="term" value="F:UDP-glycosyltransferase activity"/>
    <property type="evidence" value="ECO:0007669"/>
    <property type="project" value="InterPro"/>
</dbReference>
<name>A0A6H2H0T3_9BACL</name>
<comment type="similarity">
    <text evidence="1">Belongs to the UDP-glycosyltransferase family.</text>
</comment>
<evidence type="ECO:0000313" key="6">
    <source>
        <dbReference type="Proteomes" id="UP000502136"/>
    </source>
</evidence>
<dbReference type="CDD" id="cd03784">
    <property type="entry name" value="GT1_Gtf-like"/>
    <property type="match status" value="1"/>
</dbReference>
<keyword evidence="2" id="KW-0328">Glycosyltransferase</keyword>
<sequence length="398" mass="43456">MAKVLFINGPASGHVHPTLGLVEELVAAGEQVVYLCSEPFRRLVERPGVTFIAYEDFLSREDPFETRHFLSLVIKILGAYDVILPCVRQAAADHSFDYLVHDSMYGCGLVVADLLGLPHIATCTSLIRAERLSGSAGSAAPMKDNLQLVKQYAALAARIRADHGIRRKLEIDRVFFNEGMLNLVFTSALFQPDHERLGSSYKFVGASLAQRRGIQGELPPGVGRSGRRLVYISMGTMFNDVAELYMLLFEALASLDADVLLAAGSRVDLGELRGIPGNFTVAARMPQLEILRHADLFITHGGMNSVNEALVHGVPLLVIPMAADQPINGDRVQALSAGLRLDRETLTSARLREAADRLLAADGYRRNSAAIGESLRAAGGHRTAMAHVRAFKEQHRLR</sequence>
<evidence type="ECO:0000313" key="5">
    <source>
        <dbReference type="EMBL" id="QJC53262.1"/>
    </source>
</evidence>
<dbReference type="Pfam" id="PF06722">
    <property type="entry name" value="EryCIII-like_C"/>
    <property type="match status" value="1"/>
</dbReference>
<dbReference type="PANTHER" id="PTHR48043:SF145">
    <property type="entry name" value="FI06409P-RELATED"/>
    <property type="match status" value="1"/>
</dbReference>
<dbReference type="Proteomes" id="UP000502136">
    <property type="component" value="Chromosome"/>
</dbReference>
<dbReference type="NCBIfam" id="TIGR01426">
    <property type="entry name" value="MGT"/>
    <property type="match status" value="1"/>
</dbReference>
<feature type="domain" description="Erythromycin biosynthesis protein CIII-like C-terminal" evidence="4">
    <location>
        <begin position="248"/>
        <end position="373"/>
    </location>
</feature>
<dbReference type="GO" id="GO:0016758">
    <property type="term" value="F:hexosyltransferase activity"/>
    <property type="evidence" value="ECO:0007669"/>
    <property type="project" value="InterPro"/>
</dbReference>
<protein>
    <submittedName>
        <fullName evidence="5">Glycosyl transferase family 1</fullName>
    </submittedName>
</protein>
<keyword evidence="6" id="KW-1185">Reference proteome</keyword>